<evidence type="ECO:0000256" key="4">
    <source>
        <dbReference type="ARBA" id="ARBA00022592"/>
    </source>
</evidence>
<gene>
    <name evidence="12" type="ORF">V5N11_001699</name>
</gene>
<keyword evidence="3" id="KW-0813">Transport</keyword>
<dbReference type="EMBL" id="JBANAX010000211">
    <property type="protein sequence ID" value="KAL1218535.1"/>
    <property type="molecule type" value="Genomic_DNA"/>
</dbReference>
<evidence type="ECO:0000256" key="5">
    <source>
        <dbReference type="ARBA" id="ARBA00022692"/>
    </source>
</evidence>
<evidence type="ECO:0000313" key="13">
    <source>
        <dbReference type="Proteomes" id="UP001558713"/>
    </source>
</evidence>
<dbReference type="PANTHER" id="PTHR48477:SF1">
    <property type="entry name" value="PHOSPHATE TRANSPORTER PHO1"/>
    <property type="match status" value="1"/>
</dbReference>
<comment type="caution">
    <text evidence="12">The sequence shown here is derived from an EMBL/GenBank/DDBJ whole genome shotgun (WGS) entry which is preliminary data.</text>
</comment>
<accession>A0ABD1BMX5</accession>
<dbReference type="AlphaFoldDB" id="A0ABD1BMX5"/>
<name>A0ABD1BMX5_CARAN</name>
<keyword evidence="5 9" id="KW-0812">Transmembrane</keyword>
<dbReference type="PANTHER" id="PTHR48477">
    <property type="entry name" value="PHOSPHATE TRANSPORTER PHO1"/>
    <property type="match status" value="1"/>
</dbReference>
<feature type="transmembrane region" description="Helical" evidence="9">
    <location>
        <begin position="660"/>
        <end position="679"/>
    </location>
</feature>
<dbReference type="PROSITE" id="PS51380">
    <property type="entry name" value="EXS"/>
    <property type="match status" value="1"/>
</dbReference>
<evidence type="ECO:0000256" key="6">
    <source>
        <dbReference type="ARBA" id="ARBA00022989"/>
    </source>
</evidence>
<feature type="compositionally biased region" description="Basic and acidic residues" evidence="8">
    <location>
        <begin position="207"/>
        <end position="223"/>
    </location>
</feature>
<evidence type="ECO:0000256" key="3">
    <source>
        <dbReference type="ARBA" id="ARBA00022448"/>
    </source>
</evidence>
<comment type="similarity">
    <text evidence="2">Belongs to the SYG1 (TC 2.A.94) family.</text>
</comment>
<dbReference type="Proteomes" id="UP001558713">
    <property type="component" value="Unassembled WGS sequence"/>
</dbReference>
<dbReference type="CDD" id="cd14476">
    <property type="entry name" value="SPX_PHO1_like"/>
    <property type="match status" value="1"/>
</dbReference>
<evidence type="ECO:0000256" key="8">
    <source>
        <dbReference type="SAM" id="MobiDB-lite"/>
    </source>
</evidence>
<protein>
    <submittedName>
        <fullName evidence="12">Phosphate transporter PHO1-like protein</fullName>
    </submittedName>
</protein>
<feature type="domain" description="SPX" evidence="11">
    <location>
        <begin position="2"/>
        <end position="340"/>
    </location>
</feature>
<keyword evidence="13" id="KW-1185">Reference proteome</keyword>
<proteinExistence type="inferred from homology"/>
<sequence>MVKFTKQFEGQLIPEWKDAFVDYSQLKKDLKKIHLFTNGPEKKHTETSLIKTIKSSLGNLSFFGNKDRQQSRAIQVHRKLASSGSNNDVYETELLEKVADDTDAAKEFFVCLDTQLNKVNQFYQTKEKEFLERGDCLKKQMEILIELKDAFKQKQASGETYQESKEDDSIYCTISCEEDSVRSRTEQMQLQESCLDDLENNGEEALESPRPEEPIKTNNEDSKQTTVSARVFTCQGKNLKIKIPLTNPSRTFSAISYLIKEDLMNQSSSKKYGSDGGSKLQISKKKLSHAEKMIKGALTELFKGLNYLKTYRNLNMLAFMNILKKFDKVTGKQILPIYLKVVESSYFNSSDKVINLSDEVEEWFIKHFAGENRRKAMKYLKPHHRKESHSVTFFIGLFTGCFVALLAGYIIVAHLTGMYRQHSENTFYMETAYPVLSMFGLLFLHLFLYGCNIFMWRKARINYSFIFELGSENELKYRDVFLICTASMSAIAGVMFVHLSLLAKGHSFRQVQVIPGLLLLVFLLLLICPLNIFYKSSRYRLISVIRNIVFSPLYKVVMLDFFMADQLCSQVPMLRNLEYIACYYITGSYATQDYGYCMRVKYYRDLAYAVSFLPYYWRAMQCARRWFDEGETSHLVNLGKYVSAMLAAGTKVAYEKEKTIGWLCLVVAMSSVATVYQLYWDFVKDWGLLQHNSNNPWLRNQLMLRQKSIYYFSMVLNLVLRLAWLQTVLHSSFEHVDYRVTGLFLAALEVIRRGQWNFYRLENEHLNNAGKFRAVKTVPLPFREVDEED</sequence>
<evidence type="ECO:0000313" key="12">
    <source>
        <dbReference type="EMBL" id="KAL1218535.1"/>
    </source>
</evidence>
<dbReference type="InterPro" id="IPR052486">
    <property type="entry name" value="PHO1"/>
</dbReference>
<evidence type="ECO:0000259" key="10">
    <source>
        <dbReference type="PROSITE" id="PS51380"/>
    </source>
</evidence>
<dbReference type="InterPro" id="IPR004342">
    <property type="entry name" value="EXS_C"/>
</dbReference>
<evidence type="ECO:0000256" key="2">
    <source>
        <dbReference type="ARBA" id="ARBA00009665"/>
    </source>
</evidence>
<dbReference type="PROSITE" id="PS51382">
    <property type="entry name" value="SPX"/>
    <property type="match status" value="1"/>
</dbReference>
<feature type="region of interest" description="Disordered" evidence="8">
    <location>
        <begin position="201"/>
        <end position="226"/>
    </location>
</feature>
<feature type="transmembrane region" description="Helical" evidence="9">
    <location>
        <begin position="513"/>
        <end position="534"/>
    </location>
</feature>
<feature type="transmembrane region" description="Helical" evidence="9">
    <location>
        <begin position="709"/>
        <end position="729"/>
    </location>
</feature>
<dbReference type="Pfam" id="PF03105">
    <property type="entry name" value="SPX"/>
    <property type="match status" value="1"/>
</dbReference>
<evidence type="ECO:0000259" key="11">
    <source>
        <dbReference type="PROSITE" id="PS51382"/>
    </source>
</evidence>
<feature type="transmembrane region" description="Helical" evidence="9">
    <location>
        <begin position="477"/>
        <end position="501"/>
    </location>
</feature>
<comment type="subcellular location">
    <subcellularLocation>
        <location evidence="1">Endomembrane system</location>
        <topology evidence="1">Multi-pass membrane protein</topology>
    </subcellularLocation>
</comment>
<evidence type="ECO:0000256" key="9">
    <source>
        <dbReference type="SAM" id="Phobius"/>
    </source>
</evidence>
<dbReference type="GO" id="GO:0006817">
    <property type="term" value="P:phosphate ion transport"/>
    <property type="evidence" value="ECO:0007669"/>
    <property type="project" value="UniProtKB-KW"/>
</dbReference>
<feature type="transmembrane region" description="Helical" evidence="9">
    <location>
        <begin position="391"/>
        <end position="412"/>
    </location>
</feature>
<dbReference type="Pfam" id="PF03124">
    <property type="entry name" value="EXS"/>
    <property type="match status" value="1"/>
</dbReference>
<dbReference type="InterPro" id="IPR034092">
    <property type="entry name" value="PHO1_SPX"/>
</dbReference>
<dbReference type="GO" id="GO:0012505">
    <property type="term" value="C:endomembrane system"/>
    <property type="evidence" value="ECO:0007669"/>
    <property type="project" value="UniProtKB-SubCell"/>
</dbReference>
<keyword evidence="7 9" id="KW-0472">Membrane</keyword>
<feature type="transmembrane region" description="Helical" evidence="9">
    <location>
        <begin position="432"/>
        <end position="456"/>
    </location>
</feature>
<organism evidence="12 13">
    <name type="scientific">Cardamine amara subsp. amara</name>
    <dbReference type="NCBI Taxonomy" id="228776"/>
    <lineage>
        <taxon>Eukaryota</taxon>
        <taxon>Viridiplantae</taxon>
        <taxon>Streptophyta</taxon>
        <taxon>Embryophyta</taxon>
        <taxon>Tracheophyta</taxon>
        <taxon>Spermatophyta</taxon>
        <taxon>Magnoliopsida</taxon>
        <taxon>eudicotyledons</taxon>
        <taxon>Gunneridae</taxon>
        <taxon>Pentapetalae</taxon>
        <taxon>rosids</taxon>
        <taxon>malvids</taxon>
        <taxon>Brassicales</taxon>
        <taxon>Brassicaceae</taxon>
        <taxon>Cardamineae</taxon>
        <taxon>Cardamine</taxon>
    </lineage>
</organism>
<dbReference type="InterPro" id="IPR004331">
    <property type="entry name" value="SPX_dom"/>
</dbReference>
<feature type="domain" description="EXS" evidence="10">
    <location>
        <begin position="598"/>
        <end position="789"/>
    </location>
</feature>
<reference evidence="12 13" key="1">
    <citation type="submission" date="2024-04" db="EMBL/GenBank/DDBJ databases">
        <title>Genome assembly C_amara_ONT_v2.</title>
        <authorList>
            <person name="Yant L."/>
            <person name="Moore C."/>
            <person name="Slenker M."/>
        </authorList>
    </citation>
    <scope>NUCLEOTIDE SEQUENCE [LARGE SCALE GENOMIC DNA]</scope>
    <source>
        <tissue evidence="12">Leaf</tissue>
    </source>
</reference>
<evidence type="ECO:0000256" key="7">
    <source>
        <dbReference type="ARBA" id="ARBA00023136"/>
    </source>
</evidence>
<keyword evidence="6 9" id="KW-1133">Transmembrane helix</keyword>
<evidence type="ECO:0000256" key="1">
    <source>
        <dbReference type="ARBA" id="ARBA00004127"/>
    </source>
</evidence>
<keyword evidence="4" id="KW-0592">Phosphate transport</keyword>